<dbReference type="EMBL" id="JBHVBU010000058">
    <property type="protein sequence ID" value="MFE7965408.1"/>
    <property type="molecule type" value="Genomic_DNA"/>
</dbReference>
<accession>A0ABW6JJ54</accession>
<keyword evidence="1" id="KW-0812">Transmembrane</keyword>
<comment type="caution">
    <text evidence="3">The sequence shown here is derived from an EMBL/GenBank/DDBJ whole genome shotgun (WGS) entry which is preliminary data.</text>
</comment>
<evidence type="ECO:0000256" key="1">
    <source>
        <dbReference type="SAM" id="Phobius"/>
    </source>
</evidence>
<dbReference type="InterPro" id="IPR011528">
    <property type="entry name" value="NERD"/>
</dbReference>
<keyword evidence="4" id="KW-1185">Reference proteome</keyword>
<feature type="transmembrane region" description="Helical" evidence="1">
    <location>
        <begin position="42"/>
        <end position="75"/>
    </location>
</feature>
<gene>
    <name evidence="3" type="ORF">ACFU0X_20630</name>
</gene>
<reference evidence="3 4" key="1">
    <citation type="submission" date="2024-09" db="EMBL/GenBank/DDBJ databases">
        <title>The Natural Products Discovery Center: Release of the First 8490 Sequenced Strains for Exploring Actinobacteria Biosynthetic Diversity.</title>
        <authorList>
            <person name="Kalkreuter E."/>
            <person name="Kautsar S.A."/>
            <person name="Yang D."/>
            <person name="Bader C.D."/>
            <person name="Teijaro C.N."/>
            <person name="Fluegel L."/>
            <person name="Davis C.M."/>
            <person name="Simpson J.R."/>
            <person name="Lauterbach L."/>
            <person name="Steele A.D."/>
            <person name="Gui C."/>
            <person name="Meng S."/>
            <person name="Li G."/>
            <person name="Viehrig K."/>
            <person name="Ye F."/>
            <person name="Su P."/>
            <person name="Kiefer A.F."/>
            <person name="Nichols A."/>
            <person name="Cepeda A.J."/>
            <person name="Yan W."/>
            <person name="Fan B."/>
            <person name="Jiang Y."/>
            <person name="Adhikari A."/>
            <person name="Zheng C.-J."/>
            <person name="Schuster L."/>
            <person name="Cowan T.M."/>
            <person name="Smanski M.J."/>
            <person name="Chevrette M.G."/>
            <person name="De Carvalho L.P.S."/>
            <person name="Shen B."/>
        </authorList>
    </citation>
    <scope>NUCLEOTIDE SEQUENCE [LARGE SCALE GENOMIC DNA]</scope>
    <source>
        <strain evidence="3 4">NPDC057399</strain>
    </source>
</reference>
<evidence type="ECO:0000259" key="2">
    <source>
        <dbReference type="Pfam" id="PF08378"/>
    </source>
</evidence>
<keyword evidence="1" id="KW-0472">Membrane</keyword>
<sequence length="273" mass="29914">MTHLQSGPAVLDFGTAGASARREHQRLNDAHRARRRRVRASAGFVGLLVPAVMPVAMPGLLTGSLALAAAAASWWAQDRWFVRRYGTEAGVSWRIGAEGEEATAELLVPLRRQGWFWLHDRAVPPRRFNLDHLGIPPSGDRLVAVETKVWPRSHTVRLDRCGRLVCERFDRRGEARLQEKDVEAFIGETDALLPHLPPGALSVSRFLVVHGAHVAGGRFTLARRSPQLGQDVTIEVVEAAQLAAALVVHAGGEANPGAARRTAEWASARFPRR</sequence>
<dbReference type="Proteomes" id="UP001600650">
    <property type="component" value="Unassembled WGS sequence"/>
</dbReference>
<protein>
    <submittedName>
        <fullName evidence="3">Nuclease-related domain-containing protein</fullName>
    </submittedName>
</protein>
<proteinExistence type="predicted"/>
<dbReference type="Pfam" id="PF08378">
    <property type="entry name" value="NERD"/>
    <property type="match status" value="1"/>
</dbReference>
<dbReference type="RefSeq" id="WP_381727275.1">
    <property type="nucleotide sequence ID" value="NZ_JBHVBU010000058.1"/>
</dbReference>
<evidence type="ECO:0000313" key="4">
    <source>
        <dbReference type="Proteomes" id="UP001600650"/>
    </source>
</evidence>
<feature type="domain" description="NERD" evidence="2">
    <location>
        <begin position="96"/>
        <end position="152"/>
    </location>
</feature>
<evidence type="ECO:0000313" key="3">
    <source>
        <dbReference type="EMBL" id="MFE7965408.1"/>
    </source>
</evidence>
<name>A0ABW6JJ54_STRCE</name>
<organism evidence="3 4">
    <name type="scientific">Streptomyces cellulosae</name>
    <dbReference type="NCBI Taxonomy" id="1968"/>
    <lineage>
        <taxon>Bacteria</taxon>
        <taxon>Bacillati</taxon>
        <taxon>Actinomycetota</taxon>
        <taxon>Actinomycetes</taxon>
        <taxon>Kitasatosporales</taxon>
        <taxon>Streptomycetaceae</taxon>
        <taxon>Streptomyces</taxon>
    </lineage>
</organism>
<keyword evidence="1" id="KW-1133">Transmembrane helix</keyword>